<dbReference type="Gene3D" id="3.40.50.620">
    <property type="entry name" value="HUPs"/>
    <property type="match status" value="1"/>
</dbReference>
<dbReference type="Gene3D" id="2.30.30.280">
    <property type="entry name" value="Adenine nucleotide alpha hydrolases-like domains"/>
    <property type="match status" value="1"/>
</dbReference>
<dbReference type="InterPro" id="IPR014729">
    <property type="entry name" value="Rossmann-like_a/b/a_fold"/>
</dbReference>
<protein>
    <recommendedName>
        <fullName evidence="11">tRNA-specific 2-thiouridylase MnmA</fullName>
        <ecNumber evidence="11">2.8.1.13</ecNumber>
    </recommendedName>
</protein>
<feature type="domain" description="tRNA-specific 2-thiouridylase MnmA-like C-terminal" evidence="12">
    <location>
        <begin position="282"/>
        <end position="356"/>
    </location>
</feature>
<feature type="domain" description="tRNA-specific 2-thiouridylase MnmA-like central" evidence="13">
    <location>
        <begin position="221"/>
        <end position="273"/>
    </location>
</feature>
<feature type="site" description="Interaction with tRNA" evidence="11">
    <location>
        <position position="340"/>
    </location>
</feature>
<keyword evidence="3 11" id="KW-0808">Transferase</keyword>
<evidence type="ECO:0000256" key="4">
    <source>
        <dbReference type="ARBA" id="ARBA00022694"/>
    </source>
</evidence>
<comment type="caution">
    <text evidence="14">The sequence shown here is derived from an EMBL/GenBank/DDBJ whole genome shotgun (WGS) entry which is preliminary data.</text>
</comment>
<evidence type="ECO:0000259" key="12">
    <source>
        <dbReference type="Pfam" id="PF20258"/>
    </source>
</evidence>
<comment type="function">
    <text evidence="10 11">Catalyzes the 2-thiolation of uridine at the wobble position (U34) of tRNA, leading to the formation of s(2)U34.</text>
</comment>
<feature type="active site" description="Nucleophile" evidence="11">
    <location>
        <position position="104"/>
    </location>
</feature>
<dbReference type="FunFam" id="2.30.30.280:FF:000001">
    <property type="entry name" value="tRNA-specific 2-thiouridylase MnmA"/>
    <property type="match status" value="1"/>
</dbReference>
<keyword evidence="7 11" id="KW-0694">RNA-binding</keyword>
<evidence type="ECO:0000313" key="14">
    <source>
        <dbReference type="EMBL" id="TYZ19725.1"/>
    </source>
</evidence>
<evidence type="ECO:0000256" key="2">
    <source>
        <dbReference type="ARBA" id="ARBA00022555"/>
    </source>
</evidence>
<reference evidence="14 15" key="1">
    <citation type="submission" date="2019-08" db="EMBL/GenBank/DDBJ databases">
        <title>Selenomonas sp. mPRGC5 and Selenomonas sp. mPRGC8 isolated from ruminal fluid of dairy goat (Capra hircus).</title>
        <authorList>
            <person name="Poothong S."/>
            <person name="Nuengjamnong C."/>
            <person name="Tanasupawat S."/>
        </authorList>
    </citation>
    <scope>NUCLEOTIDE SEQUENCE [LARGE SCALE GENOMIC DNA]</scope>
    <source>
        <strain evidence="15">mPRGC5</strain>
    </source>
</reference>
<evidence type="ECO:0000256" key="9">
    <source>
        <dbReference type="ARBA" id="ARBA00051542"/>
    </source>
</evidence>
<dbReference type="InterPro" id="IPR023382">
    <property type="entry name" value="MnmA-like_central_sf"/>
</dbReference>
<keyword evidence="15" id="KW-1185">Reference proteome</keyword>
<dbReference type="GO" id="GO:0002143">
    <property type="term" value="P:tRNA wobble position uridine thiolation"/>
    <property type="evidence" value="ECO:0007669"/>
    <property type="project" value="TreeGrafter"/>
</dbReference>
<evidence type="ECO:0000259" key="13">
    <source>
        <dbReference type="Pfam" id="PF20259"/>
    </source>
</evidence>
<gene>
    <name evidence="11 14" type="primary">mnmA</name>
    <name evidence="14" type="ORF">FZ040_12990</name>
</gene>
<dbReference type="HAMAP" id="MF_00144">
    <property type="entry name" value="tRNA_thiouridyl_MnmA"/>
    <property type="match status" value="1"/>
</dbReference>
<evidence type="ECO:0000256" key="7">
    <source>
        <dbReference type="ARBA" id="ARBA00022884"/>
    </source>
</evidence>
<sequence>MEKKKVVVAMSGGVDSSLTAALLVEQGYDVIGITMRLSEESRDFDCNDRGCCSLASVDDARRVAETIGIPHYTVNFKEAFQRDVIDYFLADYAKGWTPNPCIACNRYMKFGLLLDKTLELGAEFLATGHYARIEQEENGRYVLKKGIDVHKDQSYALYHLNQKTLRHFMLPLGGMTKVHTRELAEKFNLPVAHKPDSQEICFVPHDDYKAYLRDKNPACLKPGNIVDRTGKVLGRHEGVPLYTIGQRKGLGIAAPEPLYVTELDMKHNQVIVGGANDVYAEGLVAGDLNWIAFDEFTEPCRYAAKIRYGKNESMASLSLREDGRLQVDFDEPQRAVTPGQSVVFYEGDTVVGGGVIEEACRTIG</sequence>
<feature type="active site" description="Cysteine persulfide intermediate" evidence="11">
    <location>
        <position position="201"/>
    </location>
</feature>
<dbReference type="PANTHER" id="PTHR11933">
    <property type="entry name" value="TRNA 5-METHYLAMINOMETHYL-2-THIOURIDYLATE -METHYLTRANSFERASE"/>
    <property type="match status" value="1"/>
</dbReference>
<dbReference type="Pfam" id="PF20259">
    <property type="entry name" value="tRNA_Me_trans_M"/>
    <property type="match status" value="1"/>
</dbReference>
<dbReference type="SUPFAM" id="SSF52402">
    <property type="entry name" value="Adenine nucleotide alpha hydrolases-like"/>
    <property type="match status" value="1"/>
</dbReference>
<evidence type="ECO:0000256" key="10">
    <source>
        <dbReference type="ARBA" id="ARBA00056575"/>
    </source>
</evidence>
<evidence type="ECO:0000256" key="1">
    <source>
        <dbReference type="ARBA" id="ARBA00022490"/>
    </source>
</evidence>
<evidence type="ECO:0000256" key="5">
    <source>
        <dbReference type="ARBA" id="ARBA00022741"/>
    </source>
</evidence>
<evidence type="ECO:0000256" key="8">
    <source>
        <dbReference type="ARBA" id="ARBA00023157"/>
    </source>
</evidence>
<accession>A0A5D6VYV7</accession>
<keyword evidence="5 11" id="KW-0547">Nucleotide-binding</keyword>
<feature type="disulfide bond" description="Alternate" evidence="11">
    <location>
        <begin position="104"/>
        <end position="201"/>
    </location>
</feature>
<evidence type="ECO:0000256" key="6">
    <source>
        <dbReference type="ARBA" id="ARBA00022840"/>
    </source>
</evidence>
<feature type="region of interest" description="Interaction with tRNA" evidence="11">
    <location>
        <begin position="307"/>
        <end position="308"/>
    </location>
</feature>
<dbReference type="Pfam" id="PF20258">
    <property type="entry name" value="tRNA_Me_trans_C"/>
    <property type="match status" value="1"/>
</dbReference>
<dbReference type="EMBL" id="VTOY01000020">
    <property type="protein sequence ID" value="TYZ19725.1"/>
    <property type="molecule type" value="Genomic_DNA"/>
</dbReference>
<dbReference type="NCBIfam" id="TIGR00420">
    <property type="entry name" value="trmU"/>
    <property type="match status" value="1"/>
</dbReference>
<name>A0A5D6VYV7_9FIRM</name>
<dbReference type="GO" id="GO:0005524">
    <property type="term" value="F:ATP binding"/>
    <property type="evidence" value="ECO:0007669"/>
    <property type="project" value="UniProtKB-KW"/>
</dbReference>
<dbReference type="RefSeq" id="WP_149172393.1">
    <property type="nucleotide sequence ID" value="NZ_VTOY01000020.1"/>
</dbReference>
<keyword evidence="6 11" id="KW-0067">ATP-binding</keyword>
<keyword evidence="4 11" id="KW-0819">tRNA processing</keyword>
<evidence type="ECO:0000256" key="3">
    <source>
        <dbReference type="ARBA" id="ARBA00022679"/>
    </source>
</evidence>
<dbReference type="GO" id="GO:0005737">
    <property type="term" value="C:cytoplasm"/>
    <property type="evidence" value="ECO:0007669"/>
    <property type="project" value="UniProtKB-SubCell"/>
</dbReference>
<dbReference type="CDD" id="cd01998">
    <property type="entry name" value="MnmA_TRMU-like"/>
    <property type="match status" value="1"/>
</dbReference>
<feature type="region of interest" description="Interaction with tRNA" evidence="11">
    <location>
        <begin position="151"/>
        <end position="153"/>
    </location>
</feature>
<keyword evidence="1 11" id="KW-0963">Cytoplasm</keyword>
<dbReference type="Pfam" id="PF03054">
    <property type="entry name" value="tRNA_Me_trans"/>
    <property type="match status" value="1"/>
</dbReference>
<dbReference type="FunFam" id="2.40.30.10:FF:000023">
    <property type="entry name" value="tRNA-specific 2-thiouridylase MnmA"/>
    <property type="match status" value="1"/>
</dbReference>
<keyword evidence="8 11" id="KW-1015">Disulfide bond</keyword>
<dbReference type="GO" id="GO:0103016">
    <property type="term" value="F:tRNA-uridine 2-sulfurtransferase activity"/>
    <property type="evidence" value="ECO:0007669"/>
    <property type="project" value="UniProtKB-EC"/>
</dbReference>
<dbReference type="EC" id="2.8.1.13" evidence="11"/>
<dbReference type="Gene3D" id="2.40.30.10">
    <property type="entry name" value="Translation factors"/>
    <property type="match status" value="1"/>
</dbReference>
<dbReference type="GO" id="GO:0000049">
    <property type="term" value="F:tRNA binding"/>
    <property type="evidence" value="ECO:0007669"/>
    <property type="project" value="UniProtKB-KW"/>
</dbReference>
<dbReference type="InterPro" id="IPR046885">
    <property type="entry name" value="MnmA-like_C"/>
</dbReference>
<dbReference type="InterPro" id="IPR004506">
    <property type="entry name" value="MnmA-like"/>
</dbReference>
<feature type="binding site" evidence="11">
    <location>
        <position position="35"/>
    </location>
    <ligand>
        <name>ATP</name>
        <dbReference type="ChEBI" id="CHEBI:30616"/>
    </ligand>
</feature>
<dbReference type="NCBIfam" id="NF001138">
    <property type="entry name" value="PRK00143.1"/>
    <property type="match status" value="1"/>
</dbReference>
<evidence type="ECO:0000313" key="15">
    <source>
        <dbReference type="Proteomes" id="UP000323646"/>
    </source>
</evidence>
<evidence type="ECO:0000256" key="11">
    <source>
        <dbReference type="HAMAP-Rule" id="MF_00144"/>
    </source>
</evidence>
<organism evidence="14 15">
    <name type="scientific">Selenomonas ruminis</name>
    <dbReference type="NCBI Taxonomy" id="2593411"/>
    <lineage>
        <taxon>Bacteria</taxon>
        <taxon>Bacillati</taxon>
        <taxon>Bacillota</taxon>
        <taxon>Negativicutes</taxon>
        <taxon>Selenomonadales</taxon>
        <taxon>Selenomonadaceae</taxon>
        <taxon>Selenomonas</taxon>
    </lineage>
</organism>
<keyword evidence="2 11" id="KW-0820">tRNA-binding</keyword>
<dbReference type="PANTHER" id="PTHR11933:SF5">
    <property type="entry name" value="MITOCHONDRIAL TRNA-SPECIFIC 2-THIOURIDYLASE 1"/>
    <property type="match status" value="1"/>
</dbReference>
<comment type="similarity">
    <text evidence="11">Belongs to the MnmA/TRMU family.</text>
</comment>
<feature type="site" description="Interaction with tRNA" evidence="11">
    <location>
        <position position="129"/>
    </location>
</feature>
<comment type="catalytic activity">
    <reaction evidence="9 11">
        <text>S-sulfanyl-L-cysteinyl-[protein] + uridine(34) in tRNA + AH2 + ATP = 2-thiouridine(34) in tRNA + L-cysteinyl-[protein] + A + AMP + diphosphate + H(+)</text>
        <dbReference type="Rhea" id="RHEA:47032"/>
        <dbReference type="Rhea" id="RHEA-COMP:10131"/>
        <dbReference type="Rhea" id="RHEA-COMP:11726"/>
        <dbReference type="Rhea" id="RHEA-COMP:11727"/>
        <dbReference type="Rhea" id="RHEA-COMP:11728"/>
        <dbReference type="ChEBI" id="CHEBI:13193"/>
        <dbReference type="ChEBI" id="CHEBI:15378"/>
        <dbReference type="ChEBI" id="CHEBI:17499"/>
        <dbReference type="ChEBI" id="CHEBI:29950"/>
        <dbReference type="ChEBI" id="CHEBI:30616"/>
        <dbReference type="ChEBI" id="CHEBI:33019"/>
        <dbReference type="ChEBI" id="CHEBI:61963"/>
        <dbReference type="ChEBI" id="CHEBI:65315"/>
        <dbReference type="ChEBI" id="CHEBI:87170"/>
        <dbReference type="ChEBI" id="CHEBI:456215"/>
        <dbReference type="EC" id="2.8.1.13"/>
    </reaction>
</comment>
<dbReference type="InterPro" id="IPR046884">
    <property type="entry name" value="MnmA-like_central"/>
</dbReference>
<feature type="binding site" evidence="11">
    <location>
        <begin position="9"/>
        <end position="16"/>
    </location>
    <ligand>
        <name>ATP</name>
        <dbReference type="ChEBI" id="CHEBI:30616"/>
    </ligand>
</feature>
<dbReference type="Proteomes" id="UP000323646">
    <property type="component" value="Unassembled WGS sequence"/>
</dbReference>
<dbReference type="OrthoDB" id="9800696at2"/>
<dbReference type="AlphaFoldDB" id="A0A5D6VYV7"/>
<proteinExistence type="inferred from homology"/>
<dbReference type="FunFam" id="3.40.50.620:FF:000115">
    <property type="entry name" value="tRNA-specific 2-thiouridylase MnmA"/>
    <property type="match status" value="1"/>
</dbReference>
<comment type="subcellular location">
    <subcellularLocation>
        <location evidence="11">Cytoplasm</location>
    </subcellularLocation>
</comment>
<feature type="binding site" evidence="11">
    <location>
        <position position="128"/>
    </location>
    <ligand>
        <name>ATP</name>
        <dbReference type="ChEBI" id="CHEBI:30616"/>
    </ligand>
</feature>
<comment type="caution">
    <text evidence="11">Lacks conserved residue(s) required for the propagation of feature annotation.</text>
</comment>